<dbReference type="InterPro" id="IPR039670">
    <property type="entry name" value="NPC2-like"/>
</dbReference>
<dbReference type="SMART" id="SM00737">
    <property type="entry name" value="ML"/>
    <property type="match status" value="1"/>
</dbReference>
<accession>A0A1J3DXM6</accession>
<proteinExistence type="inferred from homology"/>
<comment type="subunit">
    <text evidence="3">Monomer.</text>
</comment>
<dbReference type="InterPro" id="IPR003172">
    <property type="entry name" value="ML_dom"/>
</dbReference>
<protein>
    <recommendedName>
        <fullName evidence="8">MD-2-related lipid-recognition domain-containing protein</fullName>
    </recommendedName>
</protein>
<organism evidence="9">
    <name type="scientific">Noccaea caerulescens</name>
    <name type="common">Alpine penny-cress</name>
    <name type="synonym">Thlaspi caerulescens</name>
    <dbReference type="NCBI Taxonomy" id="107243"/>
    <lineage>
        <taxon>Eukaryota</taxon>
        <taxon>Viridiplantae</taxon>
        <taxon>Streptophyta</taxon>
        <taxon>Embryophyta</taxon>
        <taxon>Tracheophyta</taxon>
        <taxon>Spermatophyta</taxon>
        <taxon>Magnoliopsida</taxon>
        <taxon>eudicotyledons</taxon>
        <taxon>Gunneridae</taxon>
        <taxon>Pentapetalae</taxon>
        <taxon>rosids</taxon>
        <taxon>malvids</taxon>
        <taxon>Brassicales</taxon>
        <taxon>Brassicaceae</taxon>
        <taxon>Coluteocarpeae</taxon>
        <taxon>Noccaea</taxon>
    </lineage>
</organism>
<dbReference type="Pfam" id="PF02221">
    <property type="entry name" value="E1_DerP2_DerF2"/>
    <property type="match status" value="1"/>
</dbReference>
<dbReference type="GO" id="GO:0032934">
    <property type="term" value="F:sterol binding"/>
    <property type="evidence" value="ECO:0007669"/>
    <property type="project" value="InterPro"/>
</dbReference>
<dbReference type="AlphaFoldDB" id="A0A1J3DXM6"/>
<feature type="signal peptide" evidence="7">
    <location>
        <begin position="1"/>
        <end position="24"/>
    </location>
</feature>
<dbReference type="PANTHER" id="PTHR11306:SF0">
    <property type="entry name" value="PHOSPHATIDYLGLYCEROL_PHOSPHATIDYLINOSITOL TRANSFER PROTEIN"/>
    <property type="match status" value="1"/>
</dbReference>
<gene>
    <name evidence="9" type="ORF">GA_TR21614_c0_g1_i1_g.71297</name>
</gene>
<evidence type="ECO:0000256" key="4">
    <source>
        <dbReference type="ARBA" id="ARBA00022448"/>
    </source>
</evidence>
<dbReference type="GO" id="GO:0015918">
    <property type="term" value="P:sterol transport"/>
    <property type="evidence" value="ECO:0007669"/>
    <property type="project" value="InterPro"/>
</dbReference>
<dbReference type="PANTHER" id="PTHR11306">
    <property type="entry name" value="NIEMANN PICK TYPE C2 PROTEIN NPC2-RELATED"/>
    <property type="match status" value="1"/>
</dbReference>
<comment type="similarity">
    <text evidence="2">Belongs to the NPC2 family.</text>
</comment>
<keyword evidence="4" id="KW-0813">Transport</keyword>
<evidence type="ECO:0000256" key="3">
    <source>
        <dbReference type="ARBA" id="ARBA00011245"/>
    </source>
</evidence>
<keyword evidence="6" id="KW-0445">Lipid transport</keyword>
<sequence length="151" mass="16610">MEISHSQTMLLLILSLFLLPTLRAVPYEDCGLQGSPVEATGVEVLEITKRDARIKISGSTSKTINGGFVSVRIEGYGPGESESDKYNLCQLMACPVAPGAFKLEFVEMLPPNYSESTIDYSVELEVLDDKEDIIMCLNFRFKALRPTVVSA</sequence>
<evidence type="ECO:0000256" key="1">
    <source>
        <dbReference type="ARBA" id="ARBA00002053"/>
    </source>
</evidence>
<evidence type="ECO:0000256" key="7">
    <source>
        <dbReference type="SAM" id="SignalP"/>
    </source>
</evidence>
<feature type="chain" id="PRO_5009620507" description="MD-2-related lipid-recognition domain-containing protein" evidence="7">
    <location>
        <begin position="25"/>
        <end position="151"/>
    </location>
</feature>
<evidence type="ECO:0000259" key="8">
    <source>
        <dbReference type="SMART" id="SM00737"/>
    </source>
</evidence>
<reference evidence="9" key="1">
    <citation type="submission" date="2016-07" db="EMBL/GenBank/DDBJ databases">
        <title>De novo transcriptome assembly of four accessions of the metal hyperaccumulator plant Noccaea caerulescens.</title>
        <authorList>
            <person name="Blande D."/>
            <person name="Halimaa P."/>
            <person name="Tervahauta A.I."/>
            <person name="Aarts M.G."/>
            <person name="Karenlampi S.O."/>
        </authorList>
    </citation>
    <scope>NUCLEOTIDE SEQUENCE</scope>
</reference>
<comment type="function">
    <text evidence="1">Catalyzes the intermembrane transfer of phosphatidylglycerol and phosphatidylinositol.</text>
</comment>
<evidence type="ECO:0000256" key="5">
    <source>
        <dbReference type="ARBA" id="ARBA00022729"/>
    </source>
</evidence>
<evidence type="ECO:0000313" key="9">
    <source>
        <dbReference type="EMBL" id="JAU23927.1"/>
    </source>
</evidence>
<name>A0A1J3DXM6_NOCCA</name>
<keyword evidence="5 7" id="KW-0732">Signal</keyword>
<feature type="domain" description="MD-2-related lipid-recognition" evidence="8">
    <location>
        <begin position="27"/>
        <end position="141"/>
    </location>
</feature>
<dbReference type="SUPFAM" id="SSF81296">
    <property type="entry name" value="E set domains"/>
    <property type="match status" value="1"/>
</dbReference>
<dbReference type="EMBL" id="GEVI01008393">
    <property type="protein sequence ID" value="JAU23927.1"/>
    <property type="molecule type" value="Transcribed_RNA"/>
</dbReference>
<evidence type="ECO:0000256" key="2">
    <source>
        <dbReference type="ARBA" id="ARBA00006370"/>
    </source>
</evidence>
<dbReference type="InterPro" id="IPR014756">
    <property type="entry name" value="Ig_E-set"/>
</dbReference>
<evidence type="ECO:0000256" key="6">
    <source>
        <dbReference type="ARBA" id="ARBA00023055"/>
    </source>
</evidence>